<dbReference type="Proteomes" id="UP000187209">
    <property type="component" value="Unassembled WGS sequence"/>
</dbReference>
<keyword evidence="1" id="KW-0175">Coiled coil</keyword>
<dbReference type="OrthoDB" id="323955at2759"/>
<proteinExistence type="predicted"/>
<organism evidence="2 3">
    <name type="scientific">Stentor coeruleus</name>
    <dbReference type="NCBI Taxonomy" id="5963"/>
    <lineage>
        <taxon>Eukaryota</taxon>
        <taxon>Sar</taxon>
        <taxon>Alveolata</taxon>
        <taxon>Ciliophora</taxon>
        <taxon>Postciliodesmatophora</taxon>
        <taxon>Heterotrichea</taxon>
        <taxon>Heterotrichida</taxon>
        <taxon>Stentoridae</taxon>
        <taxon>Stentor</taxon>
    </lineage>
</organism>
<dbReference type="Gene3D" id="3.30.40.10">
    <property type="entry name" value="Zinc/RING finger domain, C3HC4 (zinc finger)"/>
    <property type="match status" value="1"/>
</dbReference>
<comment type="caution">
    <text evidence="2">The sequence shown here is derived from an EMBL/GenBank/DDBJ whole genome shotgun (WGS) entry which is preliminary data.</text>
</comment>
<keyword evidence="3" id="KW-1185">Reference proteome</keyword>
<sequence length="275" mass="32568">MEETHEESSQTQKKCLLCDKGFHFRKKIVCERCLYAFCSDHCYKEIATVEGTKTICDSCYHKFRREKIQEKISEEIELLNHELIRVKDANKRVERELFEKTSELNSIETEFSAYEKATNKRIERHKAELKDDQEKLHSLETKNNFLTETIKPLNEELSALNEKYQDLDSKKEEIVNNTVLLHNVKSSLFEQLFHVRRKIKFCLDYYKADSVLCERCKEALKRSYDERIERPQDEMDESSVSLYETQSVLDSVREMKESLSLLIVEPESEPKCLIT</sequence>
<dbReference type="AlphaFoldDB" id="A0A1R2ATS5"/>
<feature type="coiled-coil region" evidence="1">
    <location>
        <begin position="76"/>
        <end position="177"/>
    </location>
</feature>
<evidence type="ECO:0000313" key="3">
    <source>
        <dbReference type="Proteomes" id="UP000187209"/>
    </source>
</evidence>
<gene>
    <name evidence="2" type="ORF">SteCoe_34814</name>
</gene>
<evidence type="ECO:0008006" key="4">
    <source>
        <dbReference type="Google" id="ProtNLM"/>
    </source>
</evidence>
<reference evidence="2 3" key="1">
    <citation type="submission" date="2016-11" db="EMBL/GenBank/DDBJ databases">
        <title>The macronuclear genome of Stentor coeruleus: a giant cell with tiny introns.</title>
        <authorList>
            <person name="Slabodnick M."/>
            <person name="Ruby J.G."/>
            <person name="Reiff S.B."/>
            <person name="Swart E.C."/>
            <person name="Gosai S."/>
            <person name="Prabakaran S."/>
            <person name="Witkowska E."/>
            <person name="Larue G.E."/>
            <person name="Fisher S."/>
            <person name="Freeman R.M."/>
            <person name="Gunawardena J."/>
            <person name="Chu W."/>
            <person name="Stover N.A."/>
            <person name="Gregory B.D."/>
            <person name="Nowacki M."/>
            <person name="Derisi J."/>
            <person name="Roy S.W."/>
            <person name="Marshall W.F."/>
            <person name="Sood P."/>
        </authorList>
    </citation>
    <scope>NUCLEOTIDE SEQUENCE [LARGE SCALE GENOMIC DNA]</scope>
    <source>
        <strain evidence="2">WM001</strain>
    </source>
</reference>
<dbReference type="InterPro" id="IPR013083">
    <property type="entry name" value="Znf_RING/FYVE/PHD"/>
</dbReference>
<evidence type="ECO:0000256" key="1">
    <source>
        <dbReference type="SAM" id="Coils"/>
    </source>
</evidence>
<dbReference type="SUPFAM" id="SSF57903">
    <property type="entry name" value="FYVE/PHD zinc finger"/>
    <property type="match status" value="1"/>
</dbReference>
<accession>A0A1R2ATS5</accession>
<dbReference type="InterPro" id="IPR011011">
    <property type="entry name" value="Znf_FYVE_PHD"/>
</dbReference>
<evidence type="ECO:0000313" key="2">
    <source>
        <dbReference type="EMBL" id="OMJ67906.1"/>
    </source>
</evidence>
<protein>
    <recommendedName>
        <fullName evidence="4">FYVE-type domain-containing protein</fullName>
    </recommendedName>
</protein>
<dbReference type="EMBL" id="MPUH01001417">
    <property type="protein sequence ID" value="OMJ67906.1"/>
    <property type="molecule type" value="Genomic_DNA"/>
</dbReference>
<name>A0A1R2ATS5_9CILI</name>